<dbReference type="RefSeq" id="WP_181832185.1">
    <property type="nucleotide sequence ID" value="NZ_UYIQ01000001.1"/>
</dbReference>
<dbReference type="Gene3D" id="2.40.160.20">
    <property type="match status" value="1"/>
</dbReference>
<proteinExistence type="predicted"/>
<gene>
    <name evidence="1" type="ORF">NCTC11458_02273</name>
</gene>
<reference evidence="1 2" key="1">
    <citation type="submission" date="2018-11" db="EMBL/GenBank/DDBJ databases">
        <authorList>
            <consortium name="Pathogen Informatics"/>
        </authorList>
    </citation>
    <scope>NUCLEOTIDE SEQUENCE [LARGE SCALE GENOMIC DNA]</scope>
    <source>
        <strain evidence="1 2">NCTC11458</strain>
    </source>
</reference>
<sequence>MRRTLLSAIAFIFGATAMYSQTYLSVSGGYGFKTHQKVLGRDATDPTAITELKGSYGEGYQAQLRGGYFFHKRWGGELALGYLHGEDMDTNKNQILNMKGHGRAFGASLSLVFNITDNLYLRAGGVTKIGGRTEIQTELNAFGLPLSLFNPTAPAGSTVDIKANFQNNFHGKIPFGFIGGIGYRFKVSDKVAFFIEGEYLNINVPRKESKLKDFSATRTVGGTSLALTLQEFKGYMLALQNVPPSPRTERLKQLATQVAPLLEDSYSWEGKGAPDAPYSSIGFHFGVTYMF</sequence>
<dbReference type="Proteomes" id="UP000276733">
    <property type="component" value="Unassembled WGS sequence"/>
</dbReference>
<evidence type="ECO:0008006" key="3">
    <source>
        <dbReference type="Google" id="ProtNLM"/>
    </source>
</evidence>
<dbReference type="InterPro" id="IPR011250">
    <property type="entry name" value="OMP/PagP_B-barrel"/>
</dbReference>
<evidence type="ECO:0000313" key="2">
    <source>
        <dbReference type="Proteomes" id="UP000276733"/>
    </source>
</evidence>
<organism evidence="1 2">
    <name type="scientific">Capnocytophaga ochracea</name>
    <dbReference type="NCBI Taxonomy" id="1018"/>
    <lineage>
        <taxon>Bacteria</taxon>
        <taxon>Pseudomonadati</taxon>
        <taxon>Bacteroidota</taxon>
        <taxon>Flavobacteriia</taxon>
        <taxon>Flavobacteriales</taxon>
        <taxon>Flavobacteriaceae</taxon>
        <taxon>Capnocytophaga</taxon>
    </lineage>
</organism>
<dbReference type="SUPFAM" id="SSF56925">
    <property type="entry name" value="OMPA-like"/>
    <property type="match status" value="1"/>
</dbReference>
<name>A0A7Z8YFJ2_CAPOC</name>
<accession>A0A7Z8YFJ2</accession>
<comment type="caution">
    <text evidence="1">The sequence shown here is derived from an EMBL/GenBank/DDBJ whole genome shotgun (WGS) entry which is preliminary data.</text>
</comment>
<protein>
    <recommendedName>
        <fullName evidence="3">Outer membrane protein beta-barrel domain-containing protein</fullName>
    </recommendedName>
</protein>
<evidence type="ECO:0000313" key="1">
    <source>
        <dbReference type="EMBL" id="VDG82976.1"/>
    </source>
</evidence>
<dbReference type="EMBL" id="UYIQ01000001">
    <property type="protein sequence ID" value="VDG82976.1"/>
    <property type="molecule type" value="Genomic_DNA"/>
</dbReference>
<dbReference type="AlphaFoldDB" id="A0A7Z8YFJ2"/>